<feature type="domain" description="Stc1" evidence="2">
    <location>
        <begin position="28"/>
        <end position="108"/>
    </location>
</feature>
<keyword evidence="4" id="KW-1185">Reference proteome</keyword>
<dbReference type="OrthoDB" id="3514033at2759"/>
<dbReference type="InterPro" id="IPR024630">
    <property type="entry name" value="Stc1"/>
</dbReference>
<dbReference type="Pfam" id="PF12898">
    <property type="entry name" value="Stc1"/>
    <property type="match status" value="1"/>
</dbReference>
<dbReference type="Proteomes" id="UP000193144">
    <property type="component" value="Unassembled WGS sequence"/>
</dbReference>
<evidence type="ECO:0000313" key="4">
    <source>
        <dbReference type="Proteomes" id="UP000193144"/>
    </source>
</evidence>
<feature type="compositionally biased region" description="Acidic residues" evidence="1">
    <location>
        <begin position="285"/>
        <end position="301"/>
    </location>
</feature>
<feature type="region of interest" description="Disordered" evidence="1">
    <location>
        <begin position="150"/>
        <end position="169"/>
    </location>
</feature>
<accession>A0A1Y1ZMY6</accession>
<evidence type="ECO:0000256" key="1">
    <source>
        <dbReference type="SAM" id="MobiDB-lite"/>
    </source>
</evidence>
<organism evidence="3 4">
    <name type="scientific">Clohesyomyces aquaticus</name>
    <dbReference type="NCBI Taxonomy" id="1231657"/>
    <lineage>
        <taxon>Eukaryota</taxon>
        <taxon>Fungi</taxon>
        <taxon>Dikarya</taxon>
        <taxon>Ascomycota</taxon>
        <taxon>Pezizomycotina</taxon>
        <taxon>Dothideomycetes</taxon>
        <taxon>Pleosporomycetidae</taxon>
        <taxon>Pleosporales</taxon>
        <taxon>Lindgomycetaceae</taxon>
        <taxon>Clohesyomyces</taxon>
    </lineage>
</organism>
<reference evidence="3 4" key="1">
    <citation type="submission" date="2016-07" db="EMBL/GenBank/DDBJ databases">
        <title>Pervasive Adenine N6-methylation of Active Genes in Fungi.</title>
        <authorList>
            <consortium name="DOE Joint Genome Institute"/>
            <person name="Mondo S.J."/>
            <person name="Dannebaum R.O."/>
            <person name="Kuo R.C."/>
            <person name="Labutti K."/>
            <person name="Haridas S."/>
            <person name="Kuo A."/>
            <person name="Salamov A."/>
            <person name="Ahrendt S.R."/>
            <person name="Lipzen A."/>
            <person name="Sullivan W."/>
            <person name="Andreopoulos W.B."/>
            <person name="Clum A."/>
            <person name="Lindquist E."/>
            <person name="Daum C."/>
            <person name="Ramamoorthy G.K."/>
            <person name="Gryganskyi A."/>
            <person name="Culley D."/>
            <person name="Magnuson J.K."/>
            <person name="James T.Y."/>
            <person name="O'Malley M.A."/>
            <person name="Stajich J.E."/>
            <person name="Spatafora J.W."/>
            <person name="Visel A."/>
            <person name="Grigoriev I.V."/>
        </authorList>
    </citation>
    <scope>NUCLEOTIDE SEQUENCE [LARGE SCALE GENOMIC DNA]</scope>
    <source>
        <strain evidence="3 4">CBS 115471</strain>
    </source>
</reference>
<dbReference type="AlphaFoldDB" id="A0A1Y1ZMY6"/>
<feature type="compositionally biased region" description="Polar residues" evidence="1">
    <location>
        <begin position="234"/>
        <end position="252"/>
    </location>
</feature>
<evidence type="ECO:0000313" key="3">
    <source>
        <dbReference type="EMBL" id="ORY11600.1"/>
    </source>
</evidence>
<proteinExistence type="predicted"/>
<name>A0A1Y1ZMY6_9PLEO</name>
<evidence type="ECO:0000259" key="2">
    <source>
        <dbReference type="Pfam" id="PF12898"/>
    </source>
</evidence>
<feature type="compositionally biased region" description="Polar residues" evidence="1">
    <location>
        <begin position="204"/>
        <end position="225"/>
    </location>
</feature>
<protein>
    <submittedName>
        <fullName evidence="3">Stc1 domain-domain-containing protein</fullName>
    </submittedName>
</protein>
<comment type="caution">
    <text evidence="3">The sequence shown here is derived from an EMBL/GenBank/DDBJ whole genome shotgun (WGS) entry which is preliminary data.</text>
</comment>
<feature type="region of interest" description="Disordered" evidence="1">
    <location>
        <begin position="199"/>
        <end position="301"/>
    </location>
</feature>
<dbReference type="STRING" id="1231657.A0A1Y1ZMY6"/>
<sequence length="301" mass="32155">MPPRKAVHAYDSTTAQMLQKIALPEKVKCYRCNKCKNHASFSNKQLLDARYAIKQGGPKANYKIKCVPCAGHQIHEIECCMCLKTKGLEDFAKSQRTKPDNAECMACVDSRLAREAVEEEKYEDPREAFEPIDNSGGNYPKYWGQSTLASAASETGTRDDAGSNADSDGGGIPLANGFGGLSLGTPLASSNTGSLVDIPYGGPVQNQSSWHSAKSATQPSSSGFNANAYGSPGSRPTSSVTGTSKTFASTATERTETKGGWAKIKACKSKPVQQVQGEEWKSDSESDDDAGDDDSDDDIEI</sequence>
<feature type="region of interest" description="Disordered" evidence="1">
    <location>
        <begin position="118"/>
        <end position="137"/>
    </location>
</feature>
<dbReference type="EMBL" id="MCFA01000059">
    <property type="protein sequence ID" value="ORY11600.1"/>
    <property type="molecule type" value="Genomic_DNA"/>
</dbReference>
<gene>
    <name evidence="3" type="ORF">BCR34DRAFT_317741</name>
</gene>